<feature type="region of interest" description="Disordered" evidence="6">
    <location>
        <begin position="251"/>
        <end position="271"/>
    </location>
</feature>
<dbReference type="GO" id="GO:0050801">
    <property type="term" value="P:monoatomic ion homeostasis"/>
    <property type="evidence" value="ECO:0007669"/>
    <property type="project" value="TreeGrafter"/>
</dbReference>
<evidence type="ECO:0000256" key="2">
    <source>
        <dbReference type="ARBA" id="ARBA00006262"/>
    </source>
</evidence>
<dbReference type="Pfam" id="PF00955">
    <property type="entry name" value="HCO3_cotransp"/>
    <property type="match status" value="1"/>
</dbReference>
<proteinExistence type="inferred from homology"/>
<dbReference type="InterPro" id="IPR011531">
    <property type="entry name" value="HCO3_transpt-like_TM_dom"/>
</dbReference>
<name>A0A7J0FFS5_9ERIC</name>
<dbReference type="Proteomes" id="UP000585474">
    <property type="component" value="Unassembled WGS sequence"/>
</dbReference>
<evidence type="ECO:0000313" key="10">
    <source>
        <dbReference type="Proteomes" id="UP000585474"/>
    </source>
</evidence>
<accession>A0A7J0FFS5</accession>
<dbReference type="EMBL" id="BJWL01000011">
    <property type="protein sequence ID" value="GFY97049.1"/>
    <property type="molecule type" value="Genomic_DNA"/>
</dbReference>
<keyword evidence="3 7" id="KW-0812">Transmembrane</keyword>
<feature type="transmembrane region" description="Helical" evidence="7">
    <location>
        <begin position="40"/>
        <end position="64"/>
    </location>
</feature>
<evidence type="ECO:0000259" key="8">
    <source>
        <dbReference type="Pfam" id="PF00955"/>
    </source>
</evidence>
<evidence type="ECO:0000313" key="9">
    <source>
        <dbReference type="EMBL" id="GFY97049.1"/>
    </source>
</evidence>
<keyword evidence="10" id="KW-1185">Reference proteome</keyword>
<dbReference type="PANTHER" id="PTHR11453">
    <property type="entry name" value="ANION EXCHANGE PROTEIN"/>
    <property type="match status" value="1"/>
</dbReference>
<dbReference type="GO" id="GO:0005452">
    <property type="term" value="F:solute:inorganic anion antiporter activity"/>
    <property type="evidence" value="ECO:0007669"/>
    <property type="project" value="InterPro"/>
</dbReference>
<protein>
    <submittedName>
        <fullName evidence="9">HCO3-transporter family</fullName>
    </submittedName>
</protein>
<dbReference type="OrthoDB" id="1735926at2759"/>
<reference evidence="9 10" key="1">
    <citation type="submission" date="2019-07" db="EMBL/GenBank/DDBJ databases">
        <title>De Novo Assembly of kiwifruit Actinidia rufa.</title>
        <authorList>
            <person name="Sugita-Konishi S."/>
            <person name="Sato K."/>
            <person name="Mori E."/>
            <person name="Abe Y."/>
            <person name="Kisaki G."/>
            <person name="Hamano K."/>
            <person name="Suezawa K."/>
            <person name="Otani M."/>
            <person name="Fukuda T."/>
            <person name="Manabe T."/>
            <person name="Gomi K."/>
            <person name="Tabuchi M."/>
            <person name="Akimitsu K."/>
            <person name="Kataoka I."/>
        </authorList>
    </citation>
    <scope>NUCLEOTIDE SEQUENCE [LARGE SCALE GENOMIC DNA]</scope>
    <source>
        <strain evidence="10">cv. Fuchu</strain>
    </source>
</reference>
<sequence length="355" mass="40237">MESENKGENPKGAFDPEKHIEGYLPVRVNEQRVSNLLQSLLVAASVCAMPLIKMIPTSVLWGYFAYMAIDSLPGNQFWERMLLLFIPPGRRYKVLEGVHASFVESVPFRHIIIFTLFQFIYFLVCFGVTWIPIAGILFPLPFFLLISIRQHVLPKLFHPNYLRELDAAEYEEIVGAAQNSPSFSLRPEKETTCVGNEEGEVEICDAEILDEMTTRKRRVEAQKCELQGRQTWTISLSMATAFTTFRPALSAAAGSNRRKPDPIKSSSSSSSTNWWNPIFGWSSVPDYITNKESEGEFSPVVEKESDRSRSRFAPGCFTEEKAKQLRKKTAETATFHDIMYHSAIASRLASDTTER</sequence>
<dbReference type="GO" id="GO:0005886">
    <property type="term" value="C:plasma membrane"/>
    <property type="evidence" value="ECO:0007669"/>
    <property type="project" value="TreeGrafter"/>
</dbReference>
<dbReference type="PANTHER" id="PTHR11453:SF40">
    <property type="entry name" value="BORON TRANSPORTER 4-RELATED"/>
    <property type="match status" value="1"/>
</dbReference>
<feature type="domain" description="Bicarbonate transporter-like transmembrane" evidence="8">
    <location>
        <begin position="26"/>
        <end position="168"/>
    </location>
</feature>
<evidence type="ECO:0000256" key="6">
    <source>
        <dbReference type="SAM" id="MobiDB-lite"/>
    </source>
</evidence>
<feature type="transmembrane region" description="Helical" evidence="7">
    <location>
        <begin position="119"/>
        <end position="146"/>
    </location>
</feature>
<gene>
    <name evidence="9" type="ORF">Acr_11g0013550</name>
</gene>
<keyword evidence="5 7" id="KW-0472">Membrane</keyword>
<evidence type="ECO:0000256" key="5">
    <source>
        <dbReference type="ARBA" id="ARBA00023136"/>
    </source>
</evidence>
<dbReference type="InterPro" id="IPR003020">
    <property type="entry name" value="HCO3_transpt_euk"/>
</dbReference>
<comment type="similarity">
    <text evidence="2">Belongs to the anion exchanger (TC 2.A.31.3) family.</text>
</comment>
<organism evidence="9 10">
    <name type="scientific">Actinidia rufa</name>
    <dbReference type="NCBI Taxonomy" id="165716"/>
    <lineage>
        <taxon>Eukaryota</taxon>
        <taxon>Viridiplantae</taxon>
        <taxon>Streptophyta</taxon>
        <taxon>Embryophyta</taxon>
        <taxon>Tracheophyta</taxon>
        <taxon>Spermatophyta</taxon>
        <taxon>Magnoliopsida</taxon>
        <taxon>eudicotyledons</taxon>
        <taxon>Gunneridae</taxon>
        <taxon>Pentapetalae</taxon>
        <taxon>asterids</taxon>
        <taxon>Ericales</taxon>
        <taxon>Actinidiaceae</taxon>
        <taxon>Actinidia</taxon>
    </lineage>
</organism>
<comment type="caution">
    <text evidence="9">The sequence shown here is derived from an EMBL/GenBank/DDBJ whole genome shotgun (WGS) entry which is preliminary data.</text>
</comment>
<evidence type="ECO:0000256" key="3">
    <source>
        <dbReference type="ARBA" id="ARBA00022692"/>
    </source>
</evidence>
<comment type="subcellular location">
    <subcellularLocation>
        <location evidence="1">Membrane</location>
        <topology evidence="1">Multi-pass membrane protein</topology>
    </subcellularLocation>
</comment>
<dbReference type="AlphaFoldDB" id="A0A7J0FFS5"/>
<evidence type="ECO:0000256" key="1">
    <source>
        <dbReference type="ARBA" id="ARBA00004141"/>
    </source>
</evidence>
<dbReference type="GO" id="GO:0006820">
    <property type="term" value="P:monoatomic anion transport"/>
    <property type="evidence" value="ECO:0007669"/>
    <property type="project" value="InterPro"/>
</dbReference>
<evidence type="ECO:0000256" key="4">
    <source>
        <dbReference type="ARBA" id="ARBA00022989"/>
    </source>
</evidence>
<keyword evidence="4 7" id="KW-1133">Transmembrane helix</keyword>
<evidence type="ECO:0000256" key="7">
    <source>
        <dbReference type="SAM" id="Phobius"/>
    </source>
</evidence>